<keyword evidence="2" id="KW-1185">Reference proteome</keyword>
<dbReference type="Proteomes" id="UP001183410">
    <property type="component" value="Unassembled WGS sequence"/>
</dbReference>
<proteinExistence type="predicted"/>
<comment type="caution">
    <text evidence="1">The sequence shown here is derived from an EMBL/GenBank/DDBJ whole genome shotgun (WGS) entry which is preliminary data.</text>
</comment>
<reference evidence="2" key="1">
    <citation type="submission" date="2023-07" db="EMBL/GenBank/DDBJ databases">
        <title>30 novel species of actinomycetes from the DSMZ collection.</title>
        <authorList>
            <person name="Nouioui I."/>
        </authorList>
    </citation>
    <scope>NUCLEOTIDE SEQUENCE [LARGE SCALE GENOMIC DNA]</scope>
    <source>
        <strain evidence="2">DSM 44915</strain>
    </source>
</reference>
<protein>
    <submittedName>
        <fullName evidence="1">Uncharacterized protein</fullName>
    </submittedName>
</protein>
<evidence type="ECO:0000313" key="2">
    <source>
        <dbReference type="Proteomes" id="UP001183410"/>
    </source>
</evidence>
<sequence>MTQQTPRTGRCQHCQQVRPLFQHEGELQFWGYTPGDAAWLCARDYSARETAIENGLPFHIDTDLVVFPEDQLPAVRFYGPDGGELTASAS</sequence>
<dbReference type="RefSeq" id="WP_311670681.1">
    <property type="nucleotide sequence ID" value="NZ_JAVREO010000029.1"/>
</dbReference>
<dbReference type="EMBL" id="JAVREO010000029">
    <property type="protein sequence ID" value="MDT0270617.1"/>
    <property type="molecule type" value="Genomic_DNA"/>
</dbReference>
<evidence type="ECO:0000313" key="1">
    <source>
        <dbReference type="EMBL" id="MDT0270617.1"/>
    </source>
</evidence>
<name>A0ABU2K085_9ACTN</name>
<accession>A0ABU2K085</accession>
<gene>
    <name evidence="1" type="ORF">RM844_30525</name>
</gene>
<organism evidence="1 2">
    <name type="scientific">Streptomyces chisholmiae</name>
    <dbReference type="NCBI Taxonomy" id="3075540"/>
    <lineage>
        <taxon>Bacteria</taxon>
        <taxon>Bacillati</taxon>
        <taxon>Actinomycetota</taxon>
        <taxon>Actinomycetes</taxon>
        <taxon>Kitasatosporales</taxon>
        <taxon>Streptomycetaceae</taxon>
        <taxon>Streptomyces</taxon>
    </lineage>
</organism>